<protein>
    <submittedName>
        <fullName evidence="1">Transcription factor interactor and regulator CCHC(Zn) family</fullName>
    </submittedName>
</protein>
<dbReference type="Proteomes" id="UP000215914">
    <property type="component" value="Unassembled WGS sequence"/>
</dbReference>
<proteinExistence type="predicted"/>
<evidence type="ECO:0000313" key="2">
    <source>
        <dbReference type="Proteomes" id="UP000215914"/>
    </source>
</evidence>
<dbReference type="Gramene" id="mRNA:HanXRQr2_Chr11g0500811">
    <property type="protein sequence ID" value="CDS:HanXRQr2_Chr11g0500811.1"/>
    <property type="gene ID" value="HanXRQr2_Chr11g0500811"/>
</dbReference>
<reference evidence="1" key="2">
    <citation type="submission" date="2020-06" db="EMBL/GenBank/DDBJ databases">
        <title>Helianthus annuus Genome sequencing and assembly Release 2.</title>
        <authorList>
            <person name="Gouzy J."/>
            <person name="Langlade N."/>
            <person name="Munos S."/>
        </authorList>
    </citation>
    <scope>NUCLEOTIDE SEQUENCE</scope>
    <source>
        <tissue evidence="1">Leaves</tissue>
    </source>
</reference>
<evidence type="ECO:0000313" key="1">
    <source>
        <dbReference type="EMBL" id="KAF5782837.1"/>
    </source>
</evidence>
<dbReference type="EMBL" id="MNCJ02000326">
    <property type="protein sequence ID" value="KAF5782837.1"/>
    <property type="molecule type" value="Genomic_DNA"/>
</dbReference>
<accession>A0A9K3HQZ8</accession>
<reference evidence="1" key="1">
    <citation type="journal article" date="2017" name="Nature">
        <title>The sunflower genome provides insights into oil metabolism, flowering and Asterid evolution.</title>
        <authorList>
            <person name="Badouin H."/>
            <person name="Gouzy J."/>
            <person name="Grassa C.J."/>
            <person name="Murat F."/>
            <person name="Staton S.E."/>
            <person name="Cottret L."/>
            <person name="Lelandais-Briere C."/>
            <person name="Owens G.L."/>
            <person name="Carrere S."/>
            <person name="Mayjonade B."/>
            <person name="Legrand L."/>
            <person name="Gill N."/>
            <person name="Kane N.C."/>
            <person name="Bowers J.E."/>
            <person name="Hubner S."/>
            <person name="Bellec A."/>
            <person name="Berard A."/>
            <person name="Berges H."/>
            <person name="Blanchet N."/>
            <person name="Boniface M.C."/>
            <person name="Brunel D."/>
            <person name="Catrice O."/>
            <person name="Chaidir N."/>
            <person name="Claudel C."/>
            <person name="Donnadieu C."/>
            <person name="Faraut T."/>
            <person name="Fievet G."/>
            <person name="Helmstetter N."/>
            <person name="King M."/>
            <person name="Knapp S.J."/>
            <person name="Lai Z."/>
            <person name="Le Paslier M.C."/>
            <person name="Lippi Y."/>
            <person name="Lorenzon L."/>
            <person name="Mandel J.R."/>
            <person name="Marage G."/>
            <person name="Marchand G."/>
            <person name="Marquand E."/>
            <person name="Bret-Mestries E."/>
            <person name="Morien E."/>
            <person name="Nambeesan S."/>
            <person name="Nguyen T."/>
            <person name="Pegot-Espagnet P."/>
            <person name="Pouilly N."/>
            <person name="Raftis F."/>
            <person name="Sallet E."/>
            <person name="Schiex T."/>
            <person name="Thomas J."/>
            <person name="Vandecasteele C."/>
            <person name="Vares D."/>
            <person name="Vear F."/>
            <person name="Vautrin S."/>
            <person name="Crespi M."/>
            <person name="Mangin B."/>
            <person name="Burke J.M."/>
            <person name="Salse J."/>
            <person name="Munos S."/>
            <person name="Vincourt P."/>
            <person name="Rieseberg L.H."/>
            <person name="Langlade N.B."/>
        </authorList>
    </citation>
    <scope>NUCLEOTIDE SEQUENCE</scope>
    <source>
        <tissue evidence="1">Leaves</tissue>
    </source>
</reference>
<sequence>MYYGIGIGGIQGETQPAQQARPQTTFVSNSNPIWVQPSPTSLPPSYANPYPLTQRACYESSSNPYGGSTSNPNTVRLDTSNFSKVTVEVSKEHMELLNTLVSSYCGLVAGIVGNINLTNEDYAQIDEEEIELIDIKWAFASAVRRAKDFMEKTEKLTWRAERILHTVFDKGMVTYFNCRENGHFKRECMKPPQQGNQYPFNRNQVANNERETVPKNRSNRALIV</sequence>
<dbReference type="AlphaFoldDB" id="A0A9K3HQZ8"/>
<organism evidence="1 2">
    <name type="scientific">Helianthus annuus</name>
    <name type="common">Common sunflower</name>
    <dbReference type="NCBI Taxonomy" id="4232"/>
    <lineage>
        <taxon>Eukaryota</taxon>
        <taxon>Viridiplantae</taxon>
        <taxon>Streptophyta</taxon>
        <taxon>Embryophyta</taxon>
        <taxon>Tracheophyta</taxon>
        <taxon>Spermatophyta</taxon>
        <taxon>Magnoliopsida</taxon>
        <taxon>eudicotyledons</taxon>
        <taxon>Gunneridae</taxon>
        <taxon>Pentapetalae</taxon>
        <taxon>asterids</taxon>
        <taxon>campanulids</taxon>
        <taxon>Asterales</taxon>
        <taxon>Asteraceae</taxon>
        <taxon>Asteroideae</taxon>
        <taxon>Heliantheae alliance</taxon>
        <taxon>Heliantheae</taxon>
        <taxon>Helianthus</taxon>
    </lineage>
</organism>
<gene>
    <name evidence="1" type="ORF">HanXRQr2_Chr11g0500811</name>
</gene>
<keyword evidence="2" id="KW-1185">Reference proteome</keyword>
<name>A0A9K3HQZ8_HELAN</name>
<comment type="caution">
    <text evidence="1">The sequence shown here is derived from an EMBL/GenBank/DDBJ whole genome shotgun (WGS) entry which is preliminary data.</text>
</comment>